<feature type="transmembrane region" description="Helical" evidence="1">
    <location>
        <begin position="80"/>
        <end position="102"/>
    </location>
</feature>
<organism evidence="2 3">
    <name type="scientific">Vreelandella rituensis</name>
    <dbReference type="NCBI Taxonomy" id="2282306"/>
    <lineage>
        <taxon>Bacteria</taxon>
        <taxon>Pseudomonadati</taxon>
        <taxon>Pseudomonadota</taxon>
        <taxon>Gammaproteobacteria</taxon>
        <taxon>Oceanospirillales</taxon>
        <taxon>Halomonadaceae</taxon>
        <taxon>Vreelandella</taxon>
    </lineage>
</organism>
<dbReference type="AlphaFoldDB" id="A0A368UD95"/>
<dbReference type="OrthoDB" id="9787902at2"/>
<evidence type="ECO:0008006" key="4">
    <source>
        <dbReference type="Google" id="ProtNLM"/>
    </source>
</evidence>
<comment type="caution">
    <text evidence="2">The sequence shown here is derived from an EMBL/GenBank/DDBJ whole genome shotgun (WGS) entry which is preliminary data.</text>
</comment>
<proteinExistence type="predicted"/>
<gene>
    <name evidence="2" type="ORF">DU506_00640</name>
</gene>
<reference evidence="2 3" key="1">
    <citation type="submission" date="2018-07" db="EMBL/GenBank/DDBJ databases">
        <title>Halomonas rutogse sp. nov., isolated from Lake TangqianCo on Tibetan Plateau.</title>
        <authorList>
            <person name="Lu H."/>
            <person name="Xing P."/>
            <person name="Wu Q."/>
        </authorList>
    </citation>
    <scope>NUCLEOTIDE SEQUENCE [LARGE SCALE GENOMIC DNA]</scope>
    <source>
        <strain evidence="2 3">TQ8S</strain>
    </source>
</reference>
<sequence length="335" mass="35752">MTLSRIATHPLSLMITAVTLWMLYPPLVNGLIDTLGAFYVAAVAHTLAAVSMAVFAWFLVIAPSRRSATPVLSADHLARLSLPTLMSGVLISANHLLLYFALQASTQFDVLAILVFEAWPLLFFYFDSALRRESKSTTWKDFALVGAAFAGFLLLTASNYRPMEDGALSGSALMVMGLAGLGGLAMALNCYFRLRCMDTWQAISAEKGLDLDGFKLGVLTEAGVRSVAAPLLIGAFLLFGNTPLEMPMASLVLIGFVGFAILGMGSLLYDLAIYRANNAAIGALWYFMPIGAVLTLAVIEGRPLTLYEIAASTLIVGSNLLLGLRSAPSPEQATS</sequence>
<feature type="transmembrane region" description="Helical" evidence="1">
    <location>
        <begin position="251"/>
        <end position="272"/>
    </location>
</feature>
<accession>A0A368UD95</accession>
<dbReference type="SUPFAM" id="SSF103481">
    <property type="entry name" value="Multidrug resistance efflux transporter EmrE"/>
    <property type="match status" value="1"/>
</dbReference>
<keyword evidence="1" id="KW-0472">Membrane</keyword>
<protein>
    <recommendedName>
        <fullName evidence="4">EamA domain-containing protein</fullName>
    </recommendedName>
</protein>
<keyword evidence="1" id="KW-0812">Transmembrane</keyword>
<keyword evidence="1" id="KW-1133">Transmembrane helix</keyword>
<feature type="transmembrane region" description="Helical" evidence="1">
    <location>
        <begin position="279"/>
        <end position="299"/>
    </location>
</feature>
<evidence type="ECO:0000313" key="3">
    <source>
        <dbReference type="Proteomes" id="UP000253204"/>
    </source>
</evidence>
<feature type="transmembrane region" description="Helical" evidence="1">
    <location>
        <begin position="305"/>
        <end position="324"/>
    </location>
</feature>
<evidence type="ECO:0000313" key="2">
    <source>
        <dbReference type="EMBL" id="RCV93693.1"/>
    </source>
</evidence>
<dbReference type="RefSeq" id="WP_114485021.1">
    <property type="nucleotide sequence ID" value="NZ_CBCSHM010000005.1"/>
</dbReference>
<dbReference type="Proteomes" id="UP000253204">
    <property type="component" value="Unassembled WGS sequence"/>
</dbReference>
<name>A0A368UD95_9GAMM</name>
<feature type="transmembrane region" description="Helical" evidence="1">
    <location>
        <begin position="7"/>
        <end position="24"/>
    </location>
</feature>
<evidence type="ECO:0000256" key="1">
    <source>
        <dbReference type="SAM" id="Phobius"/>
    </source>
</evidence>
<feature type="transmembrane region" description="Helical" evidence="1">
    <location>
        <begin position="142"/>
        <end position="160"/>
    </location>
</feature>
<feature type="transmembrane region" description="Helical" evidence="1">
    <location>
        <begin position="172"/>
        <end position="192"/>
    </location>
</feature>
<feature type="transmembrane region" description="Helical" evidence="1">
    <location>
        <begin position="36"/>
        <end position="60"/>
    </location>
</feature>
<feature type="transmembrane region" description="Helical" evidence="1">
    <location>
        <begin position="108"/>
        <end position="130"/>
    </location>
</feature>
<dbReference type="EMBL" id="QPIJ01000001">
    <property type="protein sequence ID" value="RCV93693.1"/>
    <property type="molecule type" value="Genomic_DNA"/>
</dbReference>
<dbReference type="InterPro" id="IPR037185">
    <property type="entry name" value="EmrE-like"/>
</dbReference>
<feature type="transmembrane region" description="Helical" evidence="1">
    <location>
        <begin position="213"/>
        <end position="239"/>
    </location>
</feature>
<keyword evidence="3" id="KW-1185">Reference proteome</keyword>